<dbReference type="RefSeq" id="WP_262398207.1">
    <property type="nucleotide sequence ID" value="NZ_JACRTC010000007.1"/>
</dbReference>
<evidence type="ECO:0000313" key="2">
    <source>
        <dbReference type="Proteomes" id="UP000660861"/>
    </source>
</evidence>
<gene>
    <name evidence="1" type="ORF">H8709_09805</name>
</gene>
<keyword evidence="2" id="KW-1185">Reference proteome</keyword>
<sequence>MRMTPPSFAPPPIFLPPVRKVRQRLSEKSGWRARSPVPSMKKTFKNRIIIGIFALHFSRTYEYGCEKNTANRRKCGRILVKSGRNRFISNWK</sequence>
<reference evidence="1" key="1">
    <citation type="submission" date="2020-08" db="EMBL/GenBank/DDBJ databases">
        <title>Genome public.</title>
        <authorList>
            <person name="Liu C."/>
            <person name="Sun Q."/>
        </authorList>
    </citation>
    <scope>NUCLEOTIDE SEQUENCE</scope>
    <source>
        <strain evidence="1">NSJ-54</strain>
    </source>
</reference>
<accession>A0A926EC08</accession>
<proteinExistence type="predicted"/>
<comment type="caution">
    <text evidence="1">The sequence shown here is derived from an EMBL/GenBank/DDBJ whole genome shotgun (WGS) entry which is preliminary data.</text>
</comment>
<dbReference type="AlphaFoldDB" id="A0A926EC08"/>
<dbReference type="EMBL" id="JACRTC010000007">
    <property type="protein sequence ID" value="MBC8571117.1"/>
    <property type="molecule type" value="Genomic_DNA"/>
</dbReference>
<name>A0A926EC08_9FIRM</name>
<protein>
    <submittedName>
        <fullName evidence="1">Uncharacterized protein</fullName>
    </submittedName>
</protein>
<dbReference type="Proteomes" id="UP000660861">
    <property type="component" value="Unassembled WGS sequence"/>
</dbReference>
<evidence type="ECO:0000313" key="1">
    <source>
        <dbReference type="EMBL" id="MBC8571117.1"/>
    </source>
</evidence>
<organism evidence="1 2">
    <name type="scientific">Zongyangia hominis</name>
    <dbReference type="NCBI Taxonomy" id="2763677"/>
    <lineage>
        <taxon>Bacteria</taxon>
        <taxon>Bacillati</taxon>
        <taxon>Bacillota</taxon>
        <taxon>Clostridia</taxon>
        <taxon>Eubacteriales</taxon>
        <taxon>Oscillospiraceae</taxon>
        <taxon>Zongyangia</taxon>
    </lineage>
</organism>